<keyword evidence="3" id="KW-1185">Reference proteome</keyword>
<organism evidence="2 3">
    <name type="scientific">Hirschia litorea</name>
    <dbReference type="NCBI Taxonomy" id="1199156"/>
    <lineage>
        <taxon>Bacteria</taxon>
        <taxon>Pseudomonadati</taxon>
        <taxon>Pseudomonadota</taxon>
        <taxon>Alphaproteobacteria</taxon>
        <taxon>Hyphomonadales</taxon>
        <taxon>Hyphomonadaceae</taxon>
        <taxon>Hirschia</taxon>
    </lineage>
</organism>
<dbReference type="InterPro" id="IPR036259">
    <property type="entry name" value="MFS_trans_sf"/>
</dbReference>
<keyword evidence="1" id="KW-1133">Transmembrane helix</keyword>
<evidence type="ECO:0000256" key="1">
    <source>
        <dbReference type="SAM" id="Phobius"/>
    </source>
</evidence>
<comment type="caution">
    <text evidence="2">The sequence shown here is derived from an EMBL/GenBank/DDBJ whole genome shotgun (WGS) entry which is preliminary data.</text>
</comment>
<evidence type="ECO:0000313" key="3">
    <source>
        <dbReference type="Proteomes" id="UP001596492"/>
    </source>
</evidence>
<feature type="transmembrane region" description="Helical" evidence="1">
    <location>
        <begin position="262"/>
        <end position="284"/>
    </location>
</feature>
<feature type="transmembrane region" description="Helical" evidence="1">
    <location>
        <begin position="358"/>
        <end position="383"/>
    </location>
</feature>
<feature type="transmembrane region" description="Helical" evidence="1">
    <location>
        <begin position="296"/>
        <end position="315"/>
    </location>
</feature>
<dbReference type="SUPFAM" id="SSF103473">
    <property type="entry name" value="MFS general substrate transporter"/>
    <property type="match status" value="1"/>
</dbReference>
<evidence type="ECO:0000313" key="2">
    <source>
        <dbReference type="EMBL" id="MFC7291450.1"/>
    </source>
</evidence>
<dbReference type="RefSeq" id="WP_382166679.1">
    <property type="nucleotide sequence ID" value="NZ_JBHTBR010000004.1"/>
</dbReference>
<feature type="transmembrane region" description="Helical" evidence="1">
    <location>
        <begin position="12"/>
        <end position="33"/>
    </location>
</feature>
<feature type="transmembrane region" description="Helical" evidence="1">
    <location>
        <begin position="327"/>
        <end position="346"/>
    </location>
</feature>
<dbReference type="EMBL" id="JBHTBR010000004">
    <property type="protein sequence ID" value="MFC7291450.1"/>
    <property type="molecule type" value="Genomic_DNA"/>
</dbReference>
<dbReference type="Pfam" id="PF18943">
    <property type="entry name" value="DUF5690"/>
    <property type="match status" value="1"/>
</dbReference>
<dbReference type="InterPro" id="IPR043745">
    <property type="entry name" value="DUF5690"/>
</dbReference>
<feature type="transmembrane region" description="Helical" evidence="1">
    <location>
        <begin position="144"/>
        <end position="164"/>
    </location>
</feature>
<sequence>MISKFNLKPNSPAFVALAGLAAFSAYFSMYAFRKPITVATFENTPTLFGDIDYKIALITIQVLGYALSKWIGVRVVSSHSAAHRAWLILGLMSISWLALLGFALLPAPWNLSMVFINSLPLGMIWGFVFAWVEGRRTTELLSGILCASFIFASGAVKSVGAWLMHTHNVSEQWMPFATGAIFEIPLLISVALLACLPAPSEADIHERRARVSMDAAARKQSFIALAPTLAVLIFSYILLTAFRDIRESFAAEIWADLGYQNTISAFTISELPIAIGILCLLSLLSLVRSNKRANTIINILIVTGFFIIGISTWAFENNLISPMAWMTLSGAGLYLAYIPFGTVLFDRMIAMTGAAGNAGFLVYIADAFGYSTGVIVLLIRQFAMPDINWANFFIAQAYFTAFFGICFCLLPFLKTKHSDYLPSKSEI</sequence>
<proteinExistence type="predicted"/>
<feature type="transmembrane region" description="Helical" evidence="1">
    <location>
        <begin position="176"/>
        <end position="200"/>
    </location>
</feature>
<name>A0ABW2IKU6_9PROT</name>
<feature type="transmembrane region" description="Helical" evidence="1">
    <location>
        <begin position="221"/>
        <end position="242"/>
    </location>
</feature>
<feature type="transmembrane region" description="Helical" evidence="1">
    <location>
        <begin position="85"/>
        <end position="105"/>
    </location>
</feature>
<keyword evidence="1" id="KW-0812">Transmembrane</keyword>
<feature type="transmembrane region" description="Helical" evidence="1">
    <location>
        <begin position="53"/>
        <end position="73"/>
    </location>
</feature>
<keyword evidence="1" id="KW-0472">Membrane</keyword>
<reference evidence="3" key="1">
    <citation type="journal article" date="2019" name="Int. J. Syst. Evol. Microbiol.">
        <title>The Global Catalogue of Microorganisms (GCM) 10K type strain sequencing project: providing services to taxonomists for standard genome sequencing and annotation.</title>
        <authorList>
            <consortium name="The Broad Institute Genomics Platform"/>
            <consortium name="The Broad Institute Genome Sequencing Center for Infectious Disease"/>
            <person name="Wu L."/>
            <person name="Ma J."/>
        </authorList>
    </citation>
    <scope>NUCLEOTIDE SEQUENCE [LARGE SCALE GENOMIC DNA]</scope>
    <source>
        <strain evidence="3">CCUG 51308</strain>
    </source>
</reference>
<gene>
    <name evidence="2" type="ORF">ACFQS8_07475</name>
</gene>
<feature type="transmembrane region" description="Helical" evidence="1">
    <location>
        <begin position="111"/>
        <end position="132"/>
    </location>
</feature>
<accession>A0ABW2IKU6</accession>
<protein>
    <submittedName>
        <fullName evidence="2">DUF5690 family protein</fullName>
    </submittedName>
</protein>
<dbReference type="Proteomes" id="UP001596492">
    <property type="component" value="Unassembled WGS sequence"/>
</dbReference>
<feature type="transmembrane region" description="Helical" evidence="1">
    <location>
        <begin position="389"/>
        <end position="413"/>
    </location>
</feature>